<dbReference type="Proteomes" id="UP001240171">
    <property type="component" value="Unassembled WGS sequence"/>
</dbReference>
<evidence type="ECO:0000313" key="9">
    <source>
        <dbReference type="Proteomes" id="UP001240171"/>
    </source>
</evidence>
<sequence>MSLKAKGINAAKWSGMSTIFQIIVQLLQLILVSRLLGPTDYGLMGMVMVVVAAAVNLTDMGISNAIIHRQDVNRNHLSSLYILNLAMSAFITLIIFLSAPIVAAFYNEPRLVNPVRWMSLLCLIPAFGQQFEVLFRKELKFNNISKIQIAAYVAGFLIAFIGAYAGMGVYALVGSYLGNALVKSVGLMFLGWRTWPPTLHFARKDLKGYLSFGVYQMSSNVLQSFMSNLDYIILGRLYGAQALGYYSFAFQLCIMPVQKLSPLVSTVSLPIFAKIQDRIDELRGVYVKVVGWVSYLNAPIYLGIIVTAPVLVPFVFGEKWLPSTLIIQILSVAMLIRALILPIQPLLQAKGRADVYFRYTLIGMCVQIPGLFIGAFAGGAIGVSIAFIVIQLALFAIQYSYAVKRMVGSCLAPYLKSMLPAMVYGLIMVVGVFAVDRLFFLLMGQHANFIVQVVCGVIFYAAAIFIFNRSLIQNLRDMLIRKNKLA</sequence>
<feature type="transmembrane region" description="Helical" evidence="7">
    <location>
        <begin position="355"/>
        <end position="377"/>
    </location>
</feature>
<accession>A0ABT9CGJ3</accession>
<keyword evidence="5 7" id="KW-1133">Transmembrane helix</keyword>
<dbReference type="InterPro" id="IPR050833">
    <property type="entry name" value="Poly_Biosynth_Transport"/>
</dbReference>
<reference evidence="8 9" key="1">
    <citation type="submission" date="2023-07" db="EMBL/GenBank/DDBJ databases">
        <title>Paenibacillus sp. JX-17 nov. isolated from soil.</title>
        <authorList>
            <person name="Wan Y."/>
            <person name="Liu B."/>
        </authorList>
    </citation>
    <scope>NUCLEOTIDE SEQUENCE [LARGE SCALE GENOMIC DNA]</scope>
    <source>
        <strain evidence="8 9">JX-17</strain>
    </source>
</reference>
<evidence type="ECO:0000256" key="7">
    <source>
        <dbReference type="SAM" id="Phobius"/>
    </source>
</evidence>
<name>A0ABT9CGJ3_9BACL</name>
<dbReference type="NCBIfam" id="NF007773">
    <property type="entry name" value="PRK10459.1"/>
    <property type="match status" value="1"/>
</dbReference>
<dbReference type="EMBL" id="JAUQTB010000015">
    <property type="protein sequence ID" value="MDO7908391.1"/>
    <property type="molecule type" value="Genomic_DNA"/>
</dbReference>
<keyword evidence="9" id="KW-1185">Reference proteome</keyword>
<feature type="transmembrane region" description="Helical" evidence="7">
    <location>
        <begin position="79"/>
        <end position="105"/>
    </location>
</feature>
<gene>
    <name evidence="8" type="ORF">Q5741_18475</name>
</gene>
<comment type="caution">
    <text evidence="8">The sequence shown here is derived from an EMBL/GenBank/DDBJ whole genome shotgun (WGS) entry which is preliminary data.</text>
</comment>
<feature type="transmembrane region" description="Helical" evidence="7">
    <location>
        <begin position="292"/>
        <end position="314"/>
    </location>
</feature>
<feature type="transmembrane region" description="Helical" evidence="7">
    <location>
        <begin position="117"/>
        <end position="135"/>
    </location>
</feature>
<dbReference type="CDD" id="cd13127">
    <property type="entry name" value="MATE_tuaB_like"/>
    <property type="match status" value="1"/>
</dbReference>
<evidence type="ECO:0000256" key="5">
    <source>
        <dbReference type="ARBA" id="ARBA00022989"/>
    </source>
</evidence>
<protein>
    <submittedName>
        <fullName evidence="8">MOP flippase family protein</fullName>
    </submittedName>
</protein>
<feature type="transmembrane region" description="Helical" evidence="7">
    <location>
        <begin position="320"/>
        <end position="343"/>
    </location>
</feature>
<keyword evidence="6 7" id="KW-0472">Membrane</keyword>
<evidence type="ECO:0000256" key="2">
    <source>
        <dbReference type="ARBA" id="ARBA00007430"/>
    </source>
</evidence>
<proteinExistence type="inferred from homology"/>
<feature type="transmembrane region" description="Helical" evidence="7">
    <location>
        <begin position="147"/>
        <end position="170"/>
    </location>
</feature>
<dbReference type="PANTHER" id="PTHR30250">
    <property type="entry name" value="PST FAMILY PREDICTED COLANIC ACID TRANSPORTER"/>
    <property type="match status" value="1"/>
</dbReference>
<keyword evidence="3" id="KW-1003">Cell membrane</keyword>
<keyword evidence="4 7" id="KW-0812">Transmembrane</keyword>
<dbReference type="Pfam" id="PF13440">
    <property type="entry name" value="Polysacc_synt_3"/>
    <property type="match status" value="1"/>
</dbReference>
<dbReference type="PANTHER" id="PTHR30250:SF10">
    <property type="entry name" value="LIPOPOLYSACCHARIDE BIOSYNTHESIS PROTEIN WZXC"/>
    <property type="match status" value="1"/>
</dbReference>
<feature type="transmembrane region" description="Helical" evidence="7">
    <location>
        <begin position="43"/>
        <end position="67"/>
    </location>
</feature>
<evidence type="ECO:0000256" key="4">
    <source>
        <dbReference type="ARBA" id="ARBA00022692"/>
    </source>
</evidence>
<dbReference type="RefSeq" id="WP_305025611.1">
    <property type="nucleotide sequence ID" value="NZ_JAUQTB010000015.1"/>
</dbReference>
<evidence type="ECO:0000256" key="1">
    <source>
        <dbReference type="ARBA" id="ARBA00004651"/>
    </source>
</evidence>
<evidence type="ECO:0000256" key="3">
    <source>
        <dbReference type="ARBA" id="ARBA00022475"/>
    </source>
</evidence>
<organism evidence="8 9">
    <name type="scientific">Paenibacillus lacisoli</name>
    <dbReference type="NCBI Taxonomy" id="3064525"/>
    <lineage>
        <taxon>Bacteria</taxon>
        <taxon>Bacillati</taxon>
        <taxon>Bacillota</taxon>
        <taxon>Bacilli</taxon>
        <taxon>Bacillales</taxon>
        <taxon>Paenibacillaceae</taxon>
        <taxon>Paenibacillus</taxon>
    </lineage>
</organism>
<comment type="similarity">
    <text evidence="2">Belongs to the polysaccharide synthase family.</text>
</comment>
<evidence type="ECO:0000313" key="8">
    <source>
        <dbReference type="EMBL" id="MDO7908391.1"/>
    </source>
</evidence>
<comment type="subcellular location">
    <subcellularLocation>
        <location evidence="1">Cell membrane</location>
        <topology evidence="1">Multi-pass membrane protein</topology>
    </subcellularLocation>
</comment>
<evidence type="ECO:0000256" key="6">
    <source>
        <dbReference type="ARBA" id="ARBA00023136"/>
    </source>
</evidence>
<feature type="transmembrane region" description="Helical" evidence="7">
    <location>
        <begin position="449"/>
        <end position="472"/>
    </location>
</feature>
<feature type="transmembrane region" description="Helical" evidence="7">
    <location>
        <begin position="423"/>
        <end position="443"/>
    </location>
</feature>
<feature type="transmembrane region" description="Helical" evidence="7">
    <location>
        <begin position="383"/>
        <end position="402"/>
    </location>
</feature>
<feature type="transmembrane region" description="Helical" evidence="7">
    <location>
        <begin position="12"/>
        <end position="31"/>
    </location>
</feature>